<organism evidence="1 2">
    <name type="scientific">Cloeon dipterum</name>
    <dbReference type="NCBI Taxonomy" id="197152"/>
    <lineage>
        <taxon>Eukaryota</taxon>
        <taxon>Metazoa</taxon>
        <taxon>Ecdysozoa</taxon>
        <taxon>Arthropoda</taxon>
        <taxon>Hexapoda</taxon>
        <taxon>Insecta</taxon>
        <taxon>Pterygota</taxon>
        <taxon>Palaeoptera</taxon>
        <taxon>Ephemeroptera</taxon>
        <taxon>Pisciforma</taxon>
        <taxon>Baetidae</taxon>
        <taxon>Cloeon</taxon>
    </lineage>
</organism>
<evidence type="ECO:0000313" key="2">
    <source>
        <dbReference type="Proteomes" id="UP000494165"/>
    </source>
</evidence>
<accession>A0A8S1E1Q7</accession>
<evidence type="ECO:0000313" key="1">
    <source>
        <dbReference type="EMBL" id="CAB3384116.1"/>
    </source>
</evidence>
<gene>
    <name evidence="1" type="ORF">CLODIP_2_CD05879</name>
</gene>
<dbReference type="AlphaFoldDB" id="A0A8S1E1Q7"/>
<comment type="caution">
    <text evidence="1">The sequence shown here is derived from an EMBL/GenBank/DDBJ whole genome shotgun (WGS) entry which is preliminary data.</text>
</comment>
<protein>
    <submittedName>
        <fullName evidence="1">Uncharacterized protein</fullName>
    </submittedName>
</protein>
<proteinExistence type="predicted"/>
<keyword evidence="2" id="KW-1185">Reference proteome</keyword>
<name>A0A8S1E1Q7_9INSE</name>
<dbReference type="EMBL" id="CADEPI010000337">
    <property type="protein sequence ID" value="CAB3384116.1"/>
    <property type="molecule type" value="Genomic_DNA"/>
</dbReference>
<sequence length="105" mass="11791">MLWQRFLHQSEIKLVPCKKKDCKYHLRDTGSFGAGTMFAVGATRLGKLDRPAWCFSEAEFKLAVEVDKLSNDTLETNYAIALSFTPPYTMQAVETINAGICEPID</sequence>
<reference evidence="1 2" key="1">
    <citation type="submission" date="2020-04" db="EMBL/GenBank/DDBJ databases">
        <authorList>
            <person name="Alioto T."/>
            <person name="Alioto T."/>
            <person name="Gomez Garrido J."/>
        </authorList>
    </citation>
    <scope>NUCLEOTIDE SEQUENCE [LARGE SCALE GENOMIC DNA]</scope>
</reference>
<dbReference type="Proteomes" id="UP000494165">
    <property type="component" value="Unassembled WGS sequence"/>
</dbReference>